<dbReference type="AlphaFoldDB" id="A0A2N5GIF8"/>
<evidence type="ECO:0000313" key="4">
    <source>
        <dbReference type="Proteomes" id="UP000234951"/>
    </source>
</evidence>
<sequence>MIGHINIPWKNQMLAASIDFPVSFQQGASYPLVIICHGFTGSRIGVDRLFVKTAQHLNLDQCAVLRFDYAGCGESSGEYGKNGFCELIEQTEAVIDYAFEQNALIVEEVFLLGHSLGGAVALLTAAGDARVRNLILWSAVANPDIDIKMIVGKERLQELSKSCHVDYLGYYLTDNFFNSLEKYKPLTVARELTGNVLLIHGTNDDEIPVEYCRLYEKAFSKRGKGTCQRKEISGANHTFSDAEHFSKLISVTRAWIKARKSESSFSDVS</sequence>
<evidence type="ECO:0000313" key="2">
    <source>
        <dbReference type="EMBL" id="PLR80774.1"/>
    </source>
</evidence>
<evidence type="ECO:0000313" key="3">
    <source>
        <dbReference type="EMBL" id="PLR98348.1"/>
    </source>
</evidence>
<dbReference type="OrthoDB" id="9780269at2"/>
<name>A0A2N5GIF8_9BACI</name>
<dbReference type="Gene3D" id="3.40.50.1820">
    <property type="entry name" value="alpha/beta hydrolase"/>
    <property type="match status" value="1"/>
</dbReference>
<dbReference type="InterPro" id="IPR029058">
    <property type="entry name" value="AB_hydrolase_fold"/>
</dbReference>
<dbReference type="EMBL" id="PGVD01000022">
    <property type="protein sequence ID" value="PLR98348.1"/>
    <property type="molecule type" value="Genomic_DNA"/>
</dbReference>
<feature type="domain" description="AB hydrolase-1" evidence="1">
    <location>
        <begin position="31"/>
        <end position="139"/>
    </location>
</feature>
<evidence type="ECO:0000313" key="5">
    <source>
        <dbReference type="Proteomes" id="UP000235114"/>
    </source>
</evidence>
<keyword evidence="2" id="KW-0378">Hydrolase</keyword>
<accession>A0A2N5GIF8</accession>
<dbReference type="EMBL" id="PGVA01000044">
    <property type="protein sequence ID" value="PLR80774.1"/>
    <property type="molecule type" value="Genomic_DNA"/>
</dbReference>
<protein>
    <submittedName>
        <fullName evidence="2">Alpha/beta hydrolase</fullName>
    </submittedName>
</protein>
<gene>
    <name evidence="2" type="ORF">CU635_17130</name>
    <name evidence="3" type="ORF">CVD25_08240</name>
</gene>
<comment type="caution">
    <text evidence="2">The sequence shown here is derived from an EMBL/GenBank/DDBJ whole genome shotgun (WGS) entry which is preliminary data.</text>
</comment>
<dbReference type="PANTHER" id="PTHR43265:SF1">
    <property type="entry name" value="ESTERASE ESTD"/>
    <property type="match status" value="1"/>
</dbReference>
<dbReference type="Proteomes" id="UP000234951">
    <property type="component" value="Unassembled WGS sequence"/>
</dbReference>
<reference evidence="3 5" key="2">
    <citation type="submission" date="2017-12" db="EMBL/GenBank/DDBJ databases">
        <title>Comparative Functional Genomics of Dry Heat Resistant strains isolated from the Viking Spacecraft.</title>
        <authorList>
            <person name="Seuylemezian A."/>
            <person name="Cooper K."/>
            <person name="Vaishampayan P."/>
        </authorList>
    </citation>
    <scope>NUCLEOTIDE SEQUENCE [LARGE SCALE GENOMIC DNA]</scope>
    <source>
        <strain evidence="3 5">ATCC 29669</strain>
    </source>
</reference>
<organism evidence="2 4">
    <name type="scientific">Bacillus canaveralius</name>
    <dbReference type="NCBI Taxonomy" id="1403243"/>
    <lineage>
        <taxon>Bacteria</taxon>
        <taxon>Bacillati</taxon>
        <taxon>Bacillota</taxon>
        <taxon>Bacilli</taxon>
        <taxon>Bacillales</taxon>
        <taxon>Bacillaceae</taxon>
        <taxon>Bacillus</taxon>
    </lineage>
</organism>
<dbReference type="InterPro" id="IPR000073">
    <property type="entry name" value="AB_hydrolase_1"/>
</dbReference>
<dbReference type="GO" id="GO:0052689">
    <property type="term" value="F:carboxylic ester hydrolase activity"/>
    <property type="evidence" value="ECO:0007669"/>
    <property type="project" value="TreeGrafter"/>
</dbReference>
<dbReference type="InterPro" id="IPR053145">
    <property type="entry name" value="AB_hydrolase_Est10"/>
</dbReference>
<dbReference type="Pfam" id="PF00561">
    <property type="entry name" value="Abhydrolase_1"/>
    <property type="match status" value="1"/>
</dbReference>
<proteinExistence type="predicted"/>
<dbReference type="RefSeq" id="WP_101578601.1">
    <property type="nucleotide sequence ID" value="NZ_PGVA01000044.1"/>
</dbReference>
<dbReference type="PANTHER" id="PTHR43265">
    <property type="entry name" value="ESTERASE ESTD"/>
    <property type="match status" value="1"/>
</dbReference>
<dbReference type="SUPFAM" id="SSF53474">
    <property type="entry name" value="alpha/beta-Hydrolases"/>
    <property type="match status" value="1"/>
</dbReference>
<reference evidence="2 4" key="1">
    <citation type="submission" date="2017-11" db="EMBL/GenBank/DDBJ databases">
        <title>Comparitive Functional Genomics of Dry Heat Resistant strains isolated from the Viking Spacecraft.</title>
        <authorList>
            <person name="Seuylemezian A."/>
            <person name="Cooper K."/>
            <person name="Vaishampayan P."/>
        </authorList>
    </citation>
    <scope>NUCLEOTIDE SEQUENCE [LARGE SCALE GENOMIC DNA]</scope>
    <source>
        <strain evidence="2 4">M4.6</strain>
    </source>
</reference>
<evidence type="ECO:0000259" key="1">
    <source>
        <dbReference type="Pfam" id="PF00561"/>
    </source>
</evidence>
<keyword evidence="5" id="KW-1185">Reference proteome</keyword>
<dbReference type="Proteomes" id="UP000235114">
    <property type="component" value="Unassembled WGS sequence"/>
</dbReference>